<keyword evidence="13" id="KW-0067">ATP-binding</keyword>
<evidence type="ECO:0000256" key="14">
    <source>
        <dbReference type="ARBA" id="ARBA00022989"/>
    </source>
</evidence>
<evidence type="ECO:0000256" key="13">
    <source>
        <dbReference type="ARBA" id="ARBA00022840"/>
    </source>
</evidence>
<dbReference type="InterPro" id="IPR003661">
    <property type="entry name" value="HisK_dim/P_dom"/>
</dbReference>
<evidence type="ECO:0000256" key="12">
    <source>
        <dbReference type="ARBA" id="ARBA00022777"/>
    </source>
</evidence>
<evidence type="ECO:0000256" key="15">
    <source>
        <dbReference type="ARBA" id="ARBA00023012"/>
    </source>
</evidence>
<dbReference type="Gene3D" id="3.30.450.20">
    <property type="entry name" value="PAS domain"/>
    <property type="match status" value="1"/>
</dbReference>
<sequence>MKLSAKHILLETILLIATAFFFSLFAKDFYFWLIICLIIALIWHHNNEFKLLSLLYPQLESKKRKTILEYILPTQDYWRRKNRKEKIKTLRLLSKLNKHIQYFPEGIIICQKEGEILWCNSAAQEIFSFYWHKKAHKNIFSIIFYPEFKDYFNYSASQHPLVLLTEDQRYIEISANIYDSNNILLIVRDVTQLIRLLHTRQTFLSNVNHELRTPLTVLKGYLELLAETQPADALYNKAIQAMQEQSQRMSHLLDQLSLLAKIEHSNNEHYPVNLSEIIHSLQKNTFILNANSQRLLFDIAPNLTILGDENQLQSAVSNLIYNAIRHAGKNAQIHIRWQPCEDGAIFSVSDNGIGIAEKHLPHLTERFYRVDESRNNQTGGSGLGLAIVKHILEQHHTHLDITSQEGQGSTFSFLINKKYLLDDPAMTKLPKN</sequence>
<evidence type="ECO:0000256" key="16">
    <source>
        <dbReference type="ARBA" id="ARBA00023136"/>
    </source>
</evidence>
<keyword evidence="14 18" id="KW-1133">Transmembrane helix</keyword>
<dbReference type="PROSITE" id="PS50109">
    <property type="entry name" value="HIS_KIN"/>
    <property type="match status" value="1"/>
</dbReference>
<dbReference type="Proteomes" id="UP000255098">
    <property type="component" value="Unassembled WGS sequence"/>
</dbReference>
<dbReference type="CDD" id="cd00082">
    <property type="entry name" value="HisKA"/>
    <property type="match status" value="1"/>
</dbReference>
<comment type="function">
    <text evidence="17">Member of the two-component regulatory system PhoR/PhoB involved in the phosphate regulon genes expression. PhoR may function as a membrane-associated protein kinase that phosphorylates PhoB in response to environmental signals.</text>
</comment>
<dbReference type="InterPro" id="IPR014310">
    <property type="entry name" value="Sig_transdc_His_kinase_PhoR"/>
</dbReference>
<comment type="catalytic activity">
    <reaction evidence="1">
        <text>ATP + protein L-histidine = ADP + protein N-phospho-L-histidine.</text>
        <dbReference type="EC" id="2.7.13.3"/>
    </reaction>
</comment>
<keyword evidence="21" id="KW-1185">Reference proteome</keyword>
<keyword evidence="9 20" id="KW-0808">Transferase</keyword>
<dbReference type="InterPro" id="IPR003594">
    <property type="entry name" value="HATPase_dom"/>
</dbReference>
<evidence type="ECO:0000313" key="20">
    <source>
        <dbReference type="EMBL" id="SUB23674.1"/>
    </source>
</evidence>
<dbReference type="EC" id="2.7.13.3" evidence="3"/>
<evidence type="ECO:0000256" key="11">
    <source>
        <dbReference type="ARBA" id="ARBA00022741"/>
    </source>
</evidence>
<dbReference type="SUPFAM" id="SSF55874">
    <property type="entry name" value="ATPase domain of HSP90 chaperone/DNA topoisomerase II/histidine kinase"/>
    <property type="match status" value="1"/>
</dbReference>
<evidence type="ECO:0000256" key="8">
    <source>
        <dbReference type="ARBA" id="ARBA00022592"/>
    </source>
</evidence>
<dbReference type="SMART" id="SM00387">
    <property type="entry name" value="HATPase_c"/>
    <property type="match status" value="1"/>
</dbReference>
<dbReference type="NCBIfam" id="TIGR02966">
    <property type="entry name" value="phoR_proteo"/>
    <property type="match status" value="1"/>
</dbReference>
<dbReference type="GO" id="GO:0000155">
    <property type="term" value="F:phosphorelay sensor kinase activity"/>
    <property type="evidence" value="ECO:0007669"/>
    <property type="project" value="InterPro"/>
</dbReference>
<keyword evidence="6" id="KW-1003">Cell membrane</keyword>
<dbReference type="GO" id="GO:0006817">
    <property type="term" value="P:phosphate ion transport"/>
    <property type="evidence" value="ECO:0007669"/>
    <property type="project" value="UniProtKB-KW"/>
</dbReference>
<evidence type="ECO:0000256" key="4">
    <source>
        <dbReference type="ARBA" id="ARBA00019665"/>
    </source>
</evidence>
<dbReference type="GO" id="GO:0016036">
    <property type="term" value="P:cellular response to phosphate starvation"/>
    <property type="evidence" value="ECO:0007669"/>
    <property type="project" value="TreeGrafter"/>
</dbReference>
<dbReference type="PANTHER" id="PTHR45453:SF1">
    <property type="entry name" value="PHOSPHATE REGULON SENSOR PROTEIN PHOR"/>
    <property type="match status" value="1"/>
</dbReference>
<keyword evidence="11" id="KW-0547">Nucleotide-binding</keyword>
<dbReference type="Pfam" id="PF02518">
    <property type="entry name" value="HATPase_c"/>
    <property type="match status" value="1"/>
</dbReference>
<dbReference type="SUPFAM" id="SSF47384">
    <property type="entry name" value="Homodimeric domain of signal transducing histidine kinase"/>
    <property type="match status" value="1"/>
</dbReference>
<dbReference type="Pfam" id="PF00512">
    <property type="entry name" value="HisKA"/>
    <property type="match status" value="1"/>
</dbReference>
<dbReference type="InterPro" id="IPR005467">
    <property type="entry name" value="His_kinase_dom"/>
</dbReference>
<evidence type="ECO:0000256" key="6">
    <source>
        <dbReference type="ARBA" id="ARBA00022475"/>
    </source>
</evidence>
<feature type="domain" description="Histidine kinase" evidence="19">
    <location>
        <begin position="206"/>
        <end position="419"/>
    </location>
</feature>
<evidence type="ECO:0000313" key="21">
    <source>
        <dbReference type="Proteomes" id="UP000255098"/>
    </source>
</evidence>
<dbReference type="PRINTS" id="PR00344">
    <property type="entry name" value="BCTRLSENSOR"/>
</dbReference>
<dbReference type="InterPro" id="IPR004358">
    <property type="entry name" value="Sig_transdc_His_kin-like_C"/>
</dbReference>
<dbReference type="GeneID" id="300132901"/>
<evidence type="ECO:0000256" key="1">
    <source>
        <dbReference type="ARBA" id="ARBA00000085"/>
    </source>
</evidence>
<keyword evidence="12" id="KW-0418">Kinase</keyword>
<dbReference type="InterPro" id="IPR036890">
    <property type="entry name" value="HATPase_C_sf"/>
</dbReference>
<dbReference type="InterPro" id="IPR000014">
    <property type="entry name" value="PAS"/>
</dbReference>
<reference evidence="20 21" key="1">
    <citation type="submission" date="2018-06" db="EMBL/GenBank/DDBJ databases">
        <authorList>
            <consortium name="Pathogen Informatics"/>
            <person name="Doyle S."/>
        </authorList>
    </citation>
    <scope>NUCLEOTIDE SEQUENCE [LARGE SCALE GENOMIC DNA]</scope>
    <source>
        <strain evidence="21">NCTC 11297</strain>
    </source>
</reference>
<dbReference type="InterPro" id="IPR050351">
    <property type="entry name" value="BphY/WalK/GraS-like"/>
</dbReference>
<keyword evidence="16 18" id="KW-0472">Membrane</keyword>
<dbReference type="FunFam" id="3.30.565.10:FF:000006">
    <property type="entry name" value="Sensor histidine kinase WalK"/>
    <property type="match status" value="1"/>
</dbReference>
<feature type="transmembrane region" description="Helical" evidence="18">
    <location>
        <begin position="29"/>
        <end position="46"/>
    </location>
</feature>
<dbReference type="InterPro" id="IPR035965">
    <property type="entry name" value="PAS-like_dom_sf"/>
</dbReference>
<accession>A0A379AQ16</accession>
<keyword evidence="15" id="KW-0902">Two-component regulatory system</keyword>
<dbReference type="SMART" id="SM00388">
    <property type="entry name" value="HisKA"/>
    <property type="match status" value="1"/>
</dbReference>
<evidence type="ECO:0000256" key="10">
    <source>
        <dbReference type="ARBA" id="ARBA00022692"/>
    </source>
</evidence>
<evidence type="ECO:0000256" key="7">
    <source>
        <dbReference type="ARBA" id="ARBA00022553"/>
    </source>
</evidence>
<dbReference type="InterPro" id="IPR036097">
    <property type="entry name" value="HisK_dim/P_sf"/>
</dbReference>
<comment type="subcellular location">
    <subcellularLocation>
        <location evidence="2">Cell membrane</location>
    </subcellularLocation>
</comment>
<keyword evidence="5" id="KW-0813">Transport</keyword>
<evidence type="ECO:0000259" key="19">
    <source>
        <dbReference type="PROSITE" id="PS50109"/>
    </source>
</evidence>
<keyword evidence="10 18" id="KW-0812">Transmembrane</keyword>
<dbReference type="RefSeq" id="WP_115249008.1">
    <property type="nucleotide sequence ID" value="NZ_UGSP01000001.1"/>
</dbReference>
<organism evidence="20 21">
    <name type="scientific">Avibacterium avium</name>
    <name type="common">Pasteurella avium</name>
    <dbReference type="NCBI Taxonomy" id="751"/>
    <lineage>
        <taxon>Bacteria</taxon>
        <taxon>Pseudomonadati</taxon>
        <taxon>Pseudomonadota</taxon>
        <taxon>Gammaproteobacteria</taxon>
        <taxon>Pasteurellales</taxon>
        <taxon>Pasteurellaceae</taxon>
        <taxon>Avibacterium</taxon>
    </lineage>
</organism>
<dbReference type="EMBL" id="UGSP01000001">
    <property type="protein sequence ID" value="SUB23674.1"/>
    <property type="molecule type" value="Genomic_DNA"/>
</dbReference>
<dbReference type="Gene3D" id="1.10.287.130">
    <property type="match status" value="1"/>
</dbReference>
<gene>
    <name evidence="20" type="primary">phoR</name>
    <name evidence="20" type="ORF">NCTC11297_00685</name>
</gene>
<evidence type="ECO:0000256" key="9">
    <source>
        <dbReference type="ARBA" id="ARBA00022679"/>
    </source>
</evidence>
<dbReference type="SUPFAM" id="SSF55785">
    <property type="entry name" value="PYP-like sensor domain (PAS domain)"/>
    <property type="match status" value="1"/>
</dbReference>
<keyword evidence="8" id="KW-0592">Phosphate transport</keyword>
<dbReference type="GO" id="GO:0005886">
    <property type="term" value="C:plasma membrane"/>
    <property type="evidence" value="ECO:0007669"/>
    <property type="project" value="UniProtKB-SubCell"/>
</dbReference>
<evidence type="ECO:0000256" key="18">
    <source>
        <dbReference type="SAM" id="Phobius"/>
    </source>
</evidence>
<name>A0A379AQ16_AVIAV</name>
<evidence type="ECO:0000256" key="5">
    <source>
        <dbReference type="ARBA" id="ARBA00022448"/>
    </source>
</evidence>
<dbReference type="PANTHER" id="PTHR45453">
    <property type="entry name" value="PHOSPHATE REGULON SENSOR PROTEIN PHOR"/>
    <property type="match status" value="1"/>
</dbReference>
<dbReference type="CDD" id="cd00130">
    <property type="entry name" value="PAS"/>
    <property type="match status" value="1"/>
</dbReference>
<dbReference type="Gene3D" id="3.30.565.10">
    <property type="entry name" value="Histidine kinase-like ATPase, C-terminal domain"/>
    <property type="match status" value="1"/>
</dbReference>
<dbReference type="GO" id="GO:0004721">
    <property type="term" value="F:phosphoprotein phosphatase activity"/>
    <property type="evidence" value="ECO:0007669"/>
    <property type="project" value="TreeGrafter"/>
</dbReference>
<dbReference type="SMART" id="SM00091">
    <property type="entry name" value="PAS"/>
    <property type="match status" value="1"/>
</dbReference>
<evidence type="ECO:0000256" key="3">
    <source>
        <dbReference type="ARBA" id="ARBA00012438"/>
    </source>
</evidence>
<dbReference type="GO" id="GO:0005524">
    <property type="term" value="F:ATP binding"/>
    <property type="evidence" value="ECO:0007669"/>
    <property type="project" value="UniProtKB-KW"/>
</dbReference>
<keyword evidence="7" id="KW-0597">Phosphoprotein</keyword>
<protein>
    <recommendedName>
        <fullName evidence="4">Phosphate regulon sensor protein PhoR</fullName>
        <ecNumber evidence="3">2.7.13.3</ecNumber>
    </recommendedName>
</protein>
<dbReference type="AlphaFoldDB" id="A0A379AQ16"/>
<proteinExistence type="predicted"/>
<evidence type="ECO:0000256" key="2">
    <source>
        <dbReference type="ARBA" id="ARBA00004236"/>
    </source>
</evidence>
<dbReference type="FunFam" id="1.10.287.130:FF:000001">
    <property type="entry name" value="Two-component sensor histidine kinase"/>
    <property type="match status" value="1"/>
</dbReference>
<evidence type="ECO:0000256" key="17">
    <source>
        <dbReference type="ARBA" id="ARBA00025207"/>
    </source>
</evidence>